<feature type="domain" description="ABC transmembrane type-1" evidence="11">
    <location>
        <begin position="36"/>
        <end position="321"/>
    </location>
</feature>
<feature type="domain" description="ABC transporter" evidence="10">
    <location>
        <begin position="355"/>
        <end position="590"/>
    </location>
</feature>
<evidence type="ECO:0000256" key="8">
    <source>
        <dbReference type="ARBA" id="ARBA00023136"/>
    </source>
</evidence>
<dbReference type="PROSITE" id="PS50929">
    <property type="entry name" value="ABC_TM1F"/>
    <property type="match status" value="1"/>
</dbReference>
<dbReference type="Pfam" id="PF00664">
    <property type="entry name" value="ABC_membrane"/>
    <property type="match status" value="1"/>
</dbReference>
<dbReference type="InterPro" id="IPR039421">
    <property type="entry name" value="Type_1_exporter"/>
</dbReference>
<feature type="transmembrane region" description="Helical" evidence="9">
    <location>
        <begin position="35"/>
        <end position="59"/>
    </location>
</feature>
<proteinExistence type="predicted"/>
<dbReference type="GO" id="GO:0034040">
    <property type="term" value="F:ATPase-coupled lipid transmembrane transporter activity"/>
    <property type="evidence" value="ECO:0007669"/>
    <property type="project" value="TreeGrafter"/>
</dbReference>
<dbReference type="PROSITE" id="PS50893">
    <property type="entry name" value="ABC_TRANSPORTER_2"/>
    <property type="match status" value="1"/>
</dbReference>
<evidence type="ECO:0000256" key="7">
    <source>
        <dbReference type="ARBA" id="ARBA00022989"/>
    </source>
</evidence>
<dbReference type="GO" id="GO:0005524">
    <property type="term" value="F:ATP binding"/>
    <property type="evidence" value="ECO:0007669"/>
    <property type="project" value="UniProtKB-KW"/>
</dbReference>
<dbReference type="GO" id="GO:0005886">
    <property type="term" value="C:plasma membrane"/>
    <property type="evidence" value="ECO:0007669"/>
    <property type="project" value="UniProtKB-SubCell"/>
</dbReference>
<dbReference type="InterPro" id="IPR027417">
    <property type="entry name" value="P-loop_NTPase"/>
</dbReference>
<dbReference type="GO" id="GO:0140359">
    <property type="term" value="F:ABC-type transporter activity"/>
    <property type="evidence" value="ECO:0007669"/>
    <property type="project" value="InterPro"/>
</dbReference>
<protein>
    <recommendedName>
        <fullName evidence="14">ABC transporter ATP-binding protein</fullName>
    </recommendedName>
</protein>
<dbReference type="PANTHER" id="PTHR24221">
    <property type="entry name" value="ATP-BINDING CASSETTE SUB-FAMILY B"/>
    <property type="match status" value="1"/>
</dbReference>
<evidence type="ECO:0000259" key="10">
    <source>
        <dbReference type="PROSITE" id="PS50893"/>
    </source>
</evidence>
<keyword evidence="8 9" id="KW-0472">Membrane</keyword>
<dbReference type="Proteomes" id="UP000178925">
    <property type="component" value="Unassembled WGS sequence"/>
</dbReference>
<dbReference type="InterPro" id="IPR003439">
    <property type="entry name" value="ABC_transporter-like_ATP-bd"/>
</dbReference>
<dbReference type="Gene3D" id="1.20.1560.10">
    <property type="entry name" value="ABC transporter type 1, transmembrane domain"/>
    <property type="match status" value="1"/>
</dbReference>
<dbReference type="Pfam" id="PF00005">
    <property type="entry name" value="ABC_tran"/>
    <property type="match status" value="1"/>
</dbReference>
<dbReference type="InterPro" id="IPR036640">
    <property type="entry name" value="ABC1_TM_sf"/>
</dbReference>
<reference evidence="12 13" key="1">
    <citation type="journal article" date="2016" name="Nat. Commun.">
        <title>Thousands of microbial genomes shed light on interconnected biogeochemical processes in an aquifer system.</title>
        <authorList>
            <person name="Anantharaman K."/>
            <person name="Brown C.T."/>
            <person name="Hug L.A."/>
            <person name="Sharon I."/>
            <person name="Castelle C.J."/>
            <person name="Probst A.J."/>
            <person name="Thomas B.C."/>
            <person name="Singh A."/>
            <person name="Wilkins M.J."/>
            <person name="Karaoz U."/>
            <person name="Brodie E.L."/>
            <person name="Williams K.H."/>
            <person name="Hubbard S.S."/>
            <person name="Banfield J.F."/>
        </authorList>
    </citation>
    <scope>NUCLEOTIDE SEQUENCE [LARGE SCALE GENOMIC DNA]</scope>
</reference>
<dbReference type="STRING" id="1797995.A2242_00100"/>
<feature type="transmembrane region" description="Helical" evidence="9">
    <location>
        <begin position="263"/>
        <end position="286"/>
    </location>
</feature>
<evidence type="ECO:0000256" key="6">
    <source>
        <dbReference type="ARBA" id="ARBA00022840"/>
    </source>
</evidence>
<evidence type="ECO:0000256" key="3">
    <source>
        <dbReference type="ARBA" id="ARBA00022475"/>
    </source>
</evidence>
<evidence type="ECO:0008006" key="14">
    <source>
        <dbReference type="Google" id="ProtNLM"/>
    </source>
</evidence>
<dbReference type="InterPro" id="IPR003593">
    <property type="entry name" value="AAA+_ATPase"/>
</dbReference>
<organism evidence="12 13">
    <name type="scientific">Candidatus Falkowbacteria bacterium RIFOXYA2_FULL_47_9</name>
    <dbReference type="NCBI Taxonomy" id="1797995"/>
    <lineage>
        <taxon>Bacteria</taxon>
        <taxon>Candidatus Falkowiibacteriota</taxon>
    </lineage>
</organism>
<dbReference type="AlphaFoldDB" id="A0A1F5SPF9"/>
<evidence type="ECO:0000256" key="9">
    <source>
        <dbReference type="SAM" id="Phobius"/>
    </source>
</evidence>
<dbReference type="EMBL" id="MFGC01000020">
    <property type="protein sequence ID" value="OGF28111.1"/>
    <property type="molecule type" value="Genomic_DNA"/>
</dbReference>
<evidence type="ECO:0000256" key="1">
    <source>
        <dbReference type="ARBA" id="ARBA00004651"/>
    </source>
</evidence>
<dbReference type="InterPro" id="IPR011527">
    <property type="entry name" value="ABC1_TM_dom"/>
</dbReference>
<dbReference type="PROSITE" id="PS00211">
    <property type="entry name" value="ABC_TRANSPORTER_1"/>
    <property type="match status" value="1"/>
</dbReference>
<keyword evidence="7 9" id="KW-1133">Transmembrane helix</keyword>
<comment type="caution">
    <text evidence="12">The sequence shown here is derived from an EMBL/GenBank/DDBJ whole genome shotgun (WGS) entry which is preliminary data.</text>
</comment>
<dbReference type="Gene3D" id="3.40.50.300">
    <property type="entry name" value="P-loop containing nucleotide triphosphate hydrolases"/>
    <property type="match status" value="1"/>
</dbReference>
<dbReference type="SUPFAM" id="SSF52540">
    <property type="entry name" value="P-loop containing nucleoside triphosphate hydrolases"/>
    <property type="match status" value="1"/>
</dbReference>
<accession>A0A1F5SPF9</accession>
<evidence type="ECO:0000256" key="5">
    <source>
        <dbReference type="ARBA" id="ARBA00022741"/>
    </source>
</evidence>
<evidence type="ECO:0000256" key="2">
    <source>
        <dbReference type="ARBA" id="ARBA00022448"/>
    </source>
</evidence>
<evidence type="ECO:0000259" key="11">
    <source>
        <dbReference type="PROSITE" id="PS50929"/>
    </source>
</evidence>
<gene>
    <name evidence="12" type="ORF">A2242_00100</name>
</gene>
<feature type="transmembrane region" description="Helical" evidence="9">
    <location>
        <begin position="177"/>
        <end position="196"/>
    </location>
</feature>
<sequence>MSDNNNAKTTDIIQYSFRQLIRDIFQLLKPYRSRFVIASFIRLVGDVVYLYPAFALASVVTFLTHYRSGDSLYTVWVILALWALAVFIRSCSQFFSKYIGYRVSEKVAIDSMLQATQHLFLLDIAWHERENSGNKIKRIQNAVDGLNTILRIWFNSIIEIAVNLIAINIIIANFDHTVLAVLLVFLFTYFFISGMMRRRASAASYAVNAQEEQVNGLLFEIINNIRTVKVMAMGGVLYSRLAAAAAELFNRLKRRIFWYQSRASFLSFWANGFRVGIIAMIAWGIFNGHYEVGFLILFNSYFSDLRESIDELSTASVDFATAKLSIARMKLMLDEPVRIDDDRGKVALSPRWQTIALRHVSFAYGENQVLSDISFTMRRGEKVGIVGLSGAGKSTLFKLLLKEREEFHGDILFDNLSIKKIRRSDYFKKVSVVLQDTEVFNFSLHDNITVTNTTRQTNQALLKRALDTAHMNDLVKKLPQGLDTVIGEKGVKLSGGERQRLGIARAIFKEPEILLLDEATSHLDLESEEKIRDSLHAFFEHVTAIVIAHRLTTIREMDTILVIEEGTLVESGTFAELYAARGRFYELWEKQKL</sequence>
<evidence type="ECO:0000313" key="13">
    <source>
        <dbReference type="Proteomes" id="UP000178925"/>
    </source>
</evidence>
<keyword evidence="5" id="KW-0547">Nucleotide-binding</keyword>
<dbReference type="SUPFAM" id="SSF90123">
    <property type="entry name" value="ABC transporter transmembrane region"/>
    <property type="match status" value="1"/>
</dbReference>
<keyword evidence="4 9" id="KW-0812">Transmembrane</keyword>
<feature type="transmembrane region" description="Helical" evidence="9">
    <location>
        <begin position="71"/>
        <end position="88"/>
    </location>
</feature>
<keyword evidence="6" id="KW-0067">ATP-binding</keyword>
<evidence type="ECO:0000313" key="12">
    <source>
        <dbReference type="EMBL" id="OGF28111.1"/>
    </source>
</evidence>
<feature type="transmembrane region" description="Helical" evidence="9">
    <location>
        <begin position="152"/>
        <end position="171"/>
    </location>
</feature>
<keyword evidence="2" id="KW-0813">Transport</keyword>
<keyword evidence="3" id="KW-1003">Cell membrane</keyword>
<dbReference type="PANTHER" id="PTHR24221:SF654">
    <property type="entry name" value="ATP-BINDING CASSETTE SUB-FAMILY B MEMBER 6"/>
    <property type="match status" value="1"/>
</dbReference>
<evidence type="ECO:0000256" key="4">
    <source>
        <dbReference type="ARBA" id="ARBA00022692"/>
    </source>
</evidence>
<dbReference type="InterPro" id="IPR017871">
    <property type="entry name" value="ABC_transporter-like_CS"/>
</dbReference>
<name>A0A1F5SPF9_9BACT</name>
<comment type="subcellular location">
    <subcellularLocation>
        <location evidence="1">Cell membrane</location>
        <topology evidence="1">Multi-pass membrane protein</topology>
    </subcellularLocation>
</comment>
<dbReference type="GO" id="GO:0016887">
    <property type="term" value="F:ATP hydrolysis activity"/>
    <property type="evidence" value="ECO:0007669"/>
    <property type="project" value="InterPro"/>
</dbReference>
<dbReference type="FunFam" id="3.40.50.300:FF:000221">
    <property type="entry name" value="Multidrug ABC transporter ATP-binding protein"/>
    <property type="match status" value="1"/>
</dbReference>
<dbReference type="SMART" id="SM00382">
    <property type="entry name" value="AAA"/>
    <property type="match status" value="1"/>
</dbReference>